<reference evidence="1" key="1">
    <citation type="submission" date="2024-02" db="EMBL/GenBank/DDBJ databases">
        <title>Tomenella chthoni gen. nov. sp. nov., a member of the family Jonesiaceae isolated from bat guano.</title>
        <authorList>
            <person name="Miller S.L."/>
            <person name="King J."/>
            <person name="Sankaranarayanan K."/>
            <person name="Lawson P.A."/>
        </authorList>
    </citation>
    <scope>NUCLEOTIDE SEQUENCE</scope>
    <source>
        <strain evidence="1">BS-20</strain>
    </source>
</reference>
<gene>
    <name evidence="1" type="ORF">V5R04_07355</name>
</gene>
<protein>
    <submittedName>
        <fullName evidence="1">Uncharacterized protein</fullName>
    </submittedName>
</protein>
<accession>A0AAU7DZ85</accession>
<organism evidence="1">
    <name type="scientific">Jonesiaceae bacterium BS-20</name>
    <dbReference type="NCBI Taxonomy" id="3120821"/>
    <lineage>
        <taxon>Bacteria</taxon>
        <taxon>Bacillati</taxon>
        <taxon>Actinomycetota</taxon>
        <taxon>Actinomycetes</taxon>
        <taxon>Micrococcales</taxon>
        <taxon>Jonesiaceae</taxon>
    </lineage>
</organism>
<sequence>MPTDFSYLNEPDPFAPDALRAPLAPQTPSVIFPSAHAGPASLESLAPEVTDMQADASDAVVTAMAEYDAAQRAQALAVGGPTERTLTPGVVPQPPATADGRNAEELPFVFIWIDKASDKVLFTENEHAAAPQRMNINVLYDLLNERDVRLVVPDKATVRRLQQASATATRRAGESELGLRTRSVERQLEVLSRITYSTFLIVLTRALERKYWLPEGFPIGNIDSWASAFEVPLLADSGPKTMSTLLELASRGSEYKQATNAMFYGERQALNAAKYGGLRPANTAFLAAERVETGAEAWDRLDLGLLDRNLLDGSVCEVTVDDVDPPAFAFNASLSQPFRLKVQKNLLLFSDDPAERQLVVTLETVRTSEDGLSGYLMAASPTPRSKLAAVMLANAYKAMQEDQPLYATEQPYFPVSKRSATAPEGRWASNEPMEFIPRSGGIPIEVSLAAM</sequence>
<evidence type="ECO:0000313" key="1">
    <source>
        <dbReference type="EMBL" id="XBH23020.1"/>
    </source>
</evidence>
<name>A0AAU7DZ85_9MICO</name>
<dbReference type="EMBL" id="CP146203">
    <property type="protein sequence ID" value="XBH23020.1"/>
    <property type="molecule type" value="Genomic_DNA"/>
</dbReference>
<proteinExistence type="predicted"/>
<dbReference type="AlphaFoldDB" id="A0AAU7DZ85"/>